<dbReference type="KEGG" id="wna:KA717_07110"/>
<accession>A0A977KZ31</accession>
<dbReference type="Gene3D" id="1.10.10.10">
    <property type="entry name" value="Winged helix-like DNA-binding domain superfamily/Winged helix DNA-binding domain"/>
    <property type="match status" value="1"/>
</dbReference>
<dbReference type="SUPFAM" id="SSF46785">
    <property type="entry name" value="Winged helix' DNA-binding domain"/>
    <property type="match status" value="1"/>
</dbReference>
<feature type="domain" description="Transcription regulator PadR C-terminal" evidence="2">
    <location>
        <begin position="93"/>
        <end position="176"/>
    </location>
</feature>
<dbReference type="PANTHER" id="PTHR43252">
    <property type="entry name" value="TRANSCRIPTIONAL REGULATOR YQJI"/>
    <property type="match status" value="1"/>
</dbReference>
<name>A0A977KZ31_9CYAN</name>
<dbReference type="Gene3D" id="6.10.140.190">
    <property type="match status" value="1"/>
</dbReference>
<evidence type="ECO:0000313" key="3">
    <source>
        <dbReference type="EMBL" id="UXE62522.1"/>
    </source>
</evidence>
<dbReference type="InterPro" id="IPR018309">
    <property type="entry name" value="Tscrpt_reg_PadR_C"/>
</dbReference>
<dbReference type="EMBL" id="CP073041">
    <property type="protein sequence ID" value="UXE62522.1"/>
    <property type="molecule type" value="Genomic_DNA"/>
</dbReference>
<sequence>MALSHALLASLLVDGPCSGYDMVKRFDEKISCYWMASHQQVYKALRELESQGWVSSETITQTRRPNKNIYSITRDGTEQLAHWVLTPSEPTTIREDLMIKTQVGFLVPRPAIIEELKRRHGIHLTNLEVLKTIEQQEFPDLPSLTIEAKFHYLTLRRGIRFESDWVAWCEEAIAFIEAHD</sequence>
<dbReference type="AlphaFoldDB" id="A0A977KZ31"/>
<evidence type="ECO:0000259" key="2">
    <source>
        <dbReference type="Pfam" id="PF10400"/>
    </source>
</evidence>
<dbReference type="Pfam" id="PF03551">
    <property type="entry name" value="PadR"/>
    <property type="match status" value="1"/>
</dbReference>
<gene>
    <name evidence="3" type="ORF">KA717_07110</name>
</gene>
<feature type="domain" description="Transcription regulator PadR N-terminal" evidence="1">
    <location>
        <begin position="11"/>
        <end position="81"/>
    </location>
</feature>
<reference evidence="3" key="1">
    <citation type="submission" date="2021-04" db="EMBL/GenBank/DDBJ databases">
        <title>Genome sequence of Woronichinia naegeliana from Washington state freshwater lake bloom.</title>
        <authorList>
            <person name="Dreher T.W."/>
        </authorList>
    </citation>
    <scope>NUCLEOTIDE SEQUENCE</scope>
    <source>
        <strain evidence="3">WA131</strain>
    </source>
</reference>
<evidence type="ECO:0000259" key="1">
    <source>
        <dbReference type="Pfam" id="PF03551"/>
    </source>
</evidence>
<proteinExistence type="predicted"/>
<dbReference type="Pfam" id="PF10400">
    <property type="entry name" value="Vir_act_alpha_C"/>
    <property type="match status" value="1"/>
</dbReference>
<organism evidence="3">
    <name type="scientific">Woronichinia naegeliana WA131</name>
    <dbReference type="NCBI Taxonomy" id="2824559"/>
    <lineage>
        <taxon>Bacteria</taxon>
        <taxon>Bacillati</taxon>
        <taxon>Cyanobacteriota</taxon>
        <taxon>Cyanophyceae</taxon>
        <taxon>Synechococcales</taxon>
        <taxon>Coelosphaeriaceae</taxon>
        <taxon>Woronichinia</taxon>
    </lineage>
</organism>
<dbReference type="PANTHER" id="PTHR43252:SF4">
    <property type="entry name" value="TRANSCRIPTIONAL REGULATORY PROTEIN"/>
    <property type="match status" value="1"/>
</dbReference>
<dbReference type="InterPro" id="IPR005149">
    <property type="entry name" value="Tscrpt_reg_PadR_N"/>
</dbReference>
<protein>
    <submittedName>
        <fullName evidence="3">PadR family transcriptional regulator</fullName>
    </submittedName>
</protein>
<dbReference type="InterPro" id="IPR036388">
    <property type="entry name" value="WH-like_DNA-bd_sf"/>
</dbReference>
<dbReference type="InterPro" id="IPR036390">
    <property type="entry name" value="WH_DNA-bd_sf"/>
</dbReference>
<dbReference type="Proteomes" id="UP001065613">
    <property type="component" value="Chromosome"/>
</dbReference>